<evidence type="ECO:0000313" key="3">
    <source>
        <dbReference type="Proteomes" id="UP001589575"/>
    </source>
</evidence>
<evidence type="ECO:0000256" key="1">
    <source>
        <dbReference type="SAM" id="MobiDB-lite"/>
    </source>
</evidence>
<sequence>MVPGAGETSPPWWGNRPRPTSLDASSSGPDRMVRAQASLT</sequence>
<gene>
    <name evidence="2" type="ORF">ACFFX0_27845</name>
</gene>
<reference evidence="2 3" key="1">
    <citation type="submission" date="2024-09" db="EMBL/GenBank/DDBJ databases">
        <authorList>
            <person name="Sun Q."/>
            <person name="Mori K."/>
        </authorList>
    </citation>
    <scope>NUCLEOTIDE SEQUENCE [LARGE SCALE GENOMIC DNA]</scope>
    <source>
        <strain evidence="2 3">CCM 7609</strain>
    </source>
</reference>
<comment type="caution">
    <text evidence="2">The sequence shown here is derived from an EMBL/GenBank/DDBJ whole genome shotgun (WGS) entry which is preliminary data.</text>
</comment>
<organism evidence="2 3">
    <name type="scientific">Citricoccus parietis</name>
    <dbReference type="NCBI Taxonomy" id="592307"/>
    <lineage>
        <taxon>Bacteria</taxon>
        <taxon>Bacillati</taxon>
        <taxon>Actinomycetota</taxon>
        <taxon>Actinomycetes</taxon>
        <taxon>Micrococcales</taxon>
        <taxon>Micrococcaceae</taxon>
        <taxon>Citricoccus</taxon>
    </lineage>
</organism>
<protein>
    <submittedName>
        <fullName evidence="2">Uncharacterized protein</fullName>
    </submittedName>
</protein>
<dbReference type="Proteomes" id="UP001589575">
    <property type="component" value="Unassembled WGS sequence"/>
</dbReference>
<name>A0ABV5G795_9MICC</name>
<proteinExistence type="predicted"/>
<keyword evidence="3" id="KW-1185">Reference proteome</keyword>
<dbReference type="EMBL" id="JBHMFI010000002">
    <property type="protein sequence ID" value="MFB9074797.1"/>
    <property type="molecule type" value="Genomic_DNA"/>
</dbReference>
<feature type="region of interest" description="Disordered" evidence="1">
    <location>
        <begin position="1"/>
        <end position="40"/>
    </location>
</feature>
<evidence type="ECO:0000313" key="2">
    <source>
        <dbReference type="EMBL" id="MFB9074797.1"/>
    </source>
</evidence>
<accession>A0ABV5G795</accession>